<dbReference type="AlphaFoldDB" id="A0A371FUM9"/>
<keyword evidence="2" id="KW-1185">Reference proteome</keyword>
<dbReference type="EMBL" id="QJKJ01007757">
    <property type="protein sequence ID" value="RDX82055.1"/>
    <property type="molecule type" value="Genomic_DNA"/>
</dbReference>
<protein>
    <submittedName>
        <fullName evidence="1">Uncharacterized protein</fullName>
    </submittedName>
</protein>
<reference evidence="1" key="1">
    <citation type="submission" date="2018-05" db="EMBL/GenBank/DDBJ databases">
        <title>Draft genome of Mucuna pruriens seed.</title>
        <authorList>
            <person name="Nnadi N.E."/>
            <person name="Vos R."/>
            <person name="Hasami M.H."/>
            <person name="Devisetty U.K."/>
            <person name="Aguiy J.C."/>
        </authorList>
    </citation>
    <scope>NUCLEOTIDE SEQUENCE [LARGE SCALE GENOMIC DNA]</scope>
    <source>
        <strain evidence="1">JCA_2017</strain>
    </source>
</reference>
<sequence length="74" mass="8667">MLPIVVALVEIWRAFDRKKKKLLHMINNKKHTFLVTYSHTILSCNRPKLWSMMNSNNINLCTTILTSSLHTQTQ</sequence>
<evidence type="ECO:0000313" key="1">
    <source>
        <dbReference type="EMBL" id="RDX82055.1"/>
    </source>
</evidence>
<evidence type="ECO:0000313" key="2">
    <source>
        <dbReference type="Proteomes" id="UP000257109"/>
    </source>
</evidence>
<accession>A0A371FUM9</accession>
<name>A0A371FUM9_MUCPR</name>
<dbReference type="Proteomes" id="UP000257109">
    <property type="component" value="Unassembled WGS sequence"/>
</dbReference>
<organism evidence="1 2">
    <name type="scientific">Mucuna pruriens</name>
    <name type="common">Velvet bean</name>
    <name type="synonym">Dolichos pruriens</name>
    <dbReference type="NCBI Taxonomy" id="157652"/>
    <lineage>
        <taxon>Eukaryota</taxon>
        <taxon>Viridiplantae</taxon>
        <taxon>Streptophyta</taxon>
        <taxon>Embryophyta</taxon>
        <taxon>Tracheophyta</taxon>
        <taxon>Spermatophyta</taxon>
        <taxon>Magnoliopsida</taxon>
        <taxon>eudicotyledons</taxon>
        <taxon>Gunneridae</taxon>
        <taxon>Pentapetalae</taxon>
        <taxon>rosids</taxon>
        <taxon>fabids</taxon>
        <taxon>Fabales</taxon>
        <taxon>Fabaceae</taxon>
        <taxon>Papilionoideae</taxon>
        <taxon>50 kb inversion clade</taxon>
        <taxon>NPAAA clade</taxon>
        <taxon>indigoferoid/millettioid clade</taxon>
        <taxon>Phaseoleae</taxon>
        <taxon>Mucuna</taxon>
    </lineage>
</organism>
<comment type="caution">
    <text evidence="1">The sequence shown here is derived from an EMBL/GenBank/DDBJ whole genome shotgun (WGS) entry which is preliminary data.</text>
</comment>
<feature type="non-terminal residue" evidence="1">
    <location>
        <position position="1"/>
    </location>
</feature>
<proteinExistence type="predicted"/>
<gene>
    <name evidence="1" type="ORF">CR513_37207</name>
</gene>